<feature type="domain" description="Cytidylate kinase" evidence="9">
    <location>
        <begin position="5"/>
        <end position="213"/>
    </location>
</feature>
<evidence type="ECO:0000256" key="8">
    <source>
        <dbReference type="HAMAP-Rule" id="MF_00238"/>
    </source>
</evidence>
<dbReference type="Gene3D" id="3.40.50.300">
    <property type="entry name" value="P-loop containing nucleotide triphosphate hydrolases"/>
    <property type="match status" value="1"/>
</dbReference>
<sequence length="220" mass="24761">MACRIAIDGPAGSGKTTVARLVAQRLGISYLDTGAMYRIVGLHLSRKGANVKSSSLKDYLTDLRIEYTDGNFYVNGTPVGEEIRTPEAGMYASLYAAHPDVREFLTRIQKEICKERNIVAEGRDIGTVVIPDAEVKIFLVASPEVRAKRRYFELIAKGYKVQYEDVLREIIERDQNDSKRDIAPLSKAVDAVEIDTSDLSIEEVVDMIIKLVRERCWEKF</sequence>
<keyword evidence="5 8" id="KW-0067">ATP-binding</keyword>
<evidence type="ECO:0000256" key="6">
    <source>
        <dbReference type="ARBA" id="ARBA00047615"/>
    </source>
</evidence>
<evidence type="ECO:0000259" key="9">
    <source>
        <dbReference type="Pfam" id="PF02224"/>
    </source>
</evidence>
<dbReference type="HAMAP" id="MF_00238">
    <property type="entry name" value="Cytidyl_kinase_type1"/>
    <property type="match status" value="1"/>
</dbReference>
<dbReference type="InterPro" id="IPR003136">
    <property type="entry name" value="Cytidylate_kin"/>
</dbReference>
<comment type="caution">
    <text evidence="10">The sequence shown here is derived from an EMBL/GenBank/DDBJ whole genome shotgun (WGS) entry which is preliminary data.</text>
</comment>
<evidence type="ECO:0000313" key="10">
    <source>
        <dbReference type="EMBL" id="HGU40468.1"/>
    </source>
</evidence>
<dbReference type="GO" id="GO:0005524">
    <property type="term" value="F:ATP binding"/>
    <property type="evidence" value="ECO:0007669"/>
    <property type="project" value="UniProtKB-UniRule"/>
</dbReference>
<dbReference type="InterPro" id="IPR027417">
    <property type="entry name" value="P-loop_NTPase"/>
</dbReference>
<accession>A0A7C4GJP2</accession>
<evidence type="ECO:0000256" key="3">
    <source>
        <dbReference type="ARBA" id="ARBA00022741"/>
    </source>
</evidence>
<proteinExistence type="inferred from homology"/>
<keyword evidence="3 8" id="KW-0547">Nucleotide-binding</keyword>
<keyword evidence="8" id="KW-0963">Cytoplasm</keyword>
<reference evidence="10" key="1">
    <citation type="journal article" date="2020" name="mSystems">
        <title>Genome- and Community-Level Interaction Insights into Carbon Utilization and Element Cycling Functions of Hydrothermarchaeota in Hydrothermal Sediment.</title>
        <authorList>
            <person name="Zhou Z."/>
            <person name="Liu Y."/>
            <person name="Xu W."/>
            <person name="Pan J."/>
            <person name="Luo Z.H."/>
            <person name="Li M."/>
        </authorList>
    </citation>
    <scope>NUCLEOTIDE SEQUENCE [LARGE SCALE GENOMIC DNA]</scope>
    <source>
        <strain evidence="10">SpSt-609</strain>
    </source>
</reference>
<feature type="binding site" evidence="8">
    <location>
        <begin position="9"/>
        <end position="17"/>
    </location>
    <ligand>
        <name>ATP</name>
        <dbReference type="ChEBI" id="CHEBI:30616"/>
    </ligand>
</feature>
<dbReference type="GO" id="GO:0036431">
    <property type="term" value="F:dCMP kinase activity"/>
    <property type="evidence" value="ECO:0007669"/>
    <property type="project" value="InterPro"/>
</dbReference>
<dbReference type="Pfam" id="PF02224">
    <property type="entry name" value="Cytidylate_kin"/>
    <property type="match status" value="1"/>
</dbReference>
<dbReference type="InterPro" id="IPR011994">
    <property type="entry name" value="Cytidylate_kinase_dom"/>
</dbReference>
<evidence type="ECO:0000256" key="5">
    <source>
        <dbReference type="ARBA" id="ARBA00022840"/>
    </source>
</evidence>
<name>A0A7C4GJP2_9BACT</name>
<evidence type="ECO:0000256" key="4">
    <source>
        <dbReference type="ARBA" id="ARBA00022777"/>
    </source>
</evidence>
<evidence type="ECO:0000256" key="7">
    <source>
        <dbReference type="ARBA" id="ARBA00048478"/>
    </source>
</evidence>
<keyword evidence="2 8" id="KW-0808">Transferase</keyword>
<dbReference type="AlphaFoldDB" id="A0A7C4GJP2"/>
<evidence type="ECO:0000256" key="1">
    <source>
        <dbReference type="ARBA" id="ARBA00009427"/>
    </source>
</evidence>
<comment type="catalytic activity">
    <reaction evidence="6 8">
        <text>dCMP + ATP = dCDP + ADP</text>
        <dbReference type="Rhea" id="RHEA:25094"/>
        <dbReference type="ChEBI" id="CHEBI:30616"/>
        <dbReference type="ChEBI" id="CHEBI:57566"/>
        <dbReference type="ChEBI" id="CHEBI:58593"/>
        <dbReference type="ChEBI" id="CHEBI:456216"/>
        <dbReference type="EC" id="2.7.4.25"/>
    </reaction>
</comment>
<dbReference type="GO" id="GO:0005737">
    <property type="term" value="C:cytoplasm"/>
    <property type="evidence" value="ECO:0007669"/>
    <property type="project" value="UniProtKB-SubCell"/>
</dbReference>
<comment type="catalytic activity">
    <reaction evidence="7 8">
        <text>CMP + ATP = CDP + ADP</text>
        <dbReference type="Rhea" id="RHEA:11600"/>
        <dbReference type="ChEBI" id="CHEBI:30616"/>
        <dbReference type="ChEBI" id="CHEBI:58069"/>
        <dbReference type="ChEBI" id="CHEBI:60377"/>
        <dbReference type="ChEBI" id="CHEBI:456216"/>
        <dbReference type="EC" id="2.7.4.25"/>
    </reaction>
</comment>
<gene>
    <name evidence="8" type="primary">cmk</name>
    <name evidence="10" type="ORF">ENT77_04630</name>
</gene>
<protein>
    <recommendedName>
        <fullName evidence="8">Cytidylate kinase</fullName>
        <shortName evidence="8">CK</shortName>
        <ecNumber evidence="8">2.7.4.25</ecNumber>
    </recommendedName>
    <alternativeName>
        <fullName evidence="8">Cytidine monophosphate kinase</fullName>
        <shortName evidence="8">CMP kinase</shortName>
    </alternativeName>
</protein>
<organism evidence="10">
    <name type="scientific">Fervidobacterium thailandense</name>
    <dbReference type="NCBI Taxonomy" id="1008305"/>
    <lineage>
        <taxon>Bacteria</taxon>
        <taxon>Thermotogati</taxon>
        <taxon>Thermotogota</taxon>
        <taxon>Thermotogae</taxon>
        <taxon>Thermotogales</taxon>
        <taxon>Fervidobacteriaceae</taxon>
        <taxon>Fervidobacterium</taxon>
    </lineage>
</organism>
<evidence type="ECO:0000256" key="2">
    <source>
        <dbReference type="ARBA" id="ARBA00022679"/>
    </source>
</evidence>
<keyword evidence="4 8" id="KW-0418">Kinase</keyword>
<dbReference type="NCBIfam" id="TIGR00017">
    <property type="entry name" value="cmk"/>
    <property type="match status" value="1"/>
</dbReference>
<comment type="similarity">
    <text evidence="1 8">Belongs to the cytidylate kinase family. Type 1 subfamily.</text>
</comment>
<dbReference type="GO" id="GO:0006220">
    <property type="term" value="P:pyrimidine nucleotide metabolic process"/>
    <property type="evidence" value="ECO:0007669"/>
    <property type="project" value="UniProtKB-UniRule"/>
</dbReference>
<comment type="subcellular location">
    <subcellularLocation>
        <location evidence="8">Cytoplasm</location>
    </subcellularLocation>
</comment>
<dbReference type="EMBL" id="DSZY01000021">
    <property type="protein sequence ID" value="HGU40468.1"/>
    <property type="molecule type" value="Genomic_DNA"/>
</dbReference>
<dbReference type="SUPFAM" id="SSF52540">
    <property type="entry name" value="P-loop containing nucleoside triphosphate hydrolases"/>
    <property type="match status" value="1"/>
</dbReference>
<dbReference type="CDD" id="cd02020">
    <property type="entry name" value="CMPK"/>
    <property type="match status" value="1"/>
</dbReference>
<dbReference type="EC" id="2.7.4.25" evidence="8"/>